<feature type="region of interest" description="Disordered" evidence="1">
    <location>
        <begin position="1"/>
        <end position="21"/>
    </location>
</feature>
<protein>
    <submittedName>
        <fullName evidence="2">Uncharacterized protein</fullName>
    </submittedName>
</protein>
<dbReference type="PANTHER" id="PTHR34194:SF2">
    <property type="entry name" value="F14J8.16 PROTEIN"/>
    <property type="match status" value="1"/>
</dbReference>
<dbReference type="PANTHER" id="PTHR34194">
    <property type="entry name" value="F14J8.16 PROTEIN"/>
    <property type="match status" value="1"/>
</dbReference>
<keyword evidence="3" id="KW-1185">Reference proteome</keyword>
<organism evidence="2 3">
    <name type="scientific">Digitaria exilis</name>
    <dbReference type="NCBI Taxonomy" id="1010633"/>
    <lineage>
        <taxon>Eukaryota</taxon>
        <taxon>Viridiplantae</taxon>
        <taxon>Streptophyta</taxon>
        <taxon>Embryophyta</taxon>
        <taxon>Tracheophyta</taxon>
        <taxon>Spermatophyta</taxon>
        <taxon>Magnoliopsida</taxon>
        <taxon>Liliopsida</taxon>
        <taxon>Poales</taxon>
        <taxon>Poaceae</taxon>
        <taxon>PACMAD clade</taxon>
        <taxon>Panicoideae</taxon>
        <taxon>Panicodae</taxon>
        <taxon>Paniceae</taxon>
        <taxon>Anthephorinae</taxon>
        <taxon>Digitaria</taxon>
    </lineage>
</organism>
<evidence type="ECO:0000256" key="1">
    <source>
        <dbReference type="SAM" id="MobiDB-lite"/>
    </source>
</evidence>
<proteinExistence type="predicted"/>
<dbReference type="Proteomes" id="UP000636709">
    <property type="component" value="Unassembled WGS sequence"/>
</dbReference>
<evidence type="ECO:0000313" key="2">
    <source>
        <dbReference type="EMBL" id="KAF8669831.1"/>
    </source>
</evidence>
<feature type="region of interest" description="Disordered" evidence="1">
    <location>
        <begin position="45"/>
        <end position="112"/>
    </location>
</feature>
<name>A0A835AR12_9POAL</name>
<sequence length="435" mass="47828">MPPVLRSHSASARGGDLPAGDVVDPDYLYFLQHIRVDGDSYVLELPGNGSSPPSLLKYEAPPPPPPPPPPDSSSSDGGECVSDPSPGRLSTNRRADERDSSASLEATPPAGCDSLDAVDDDYRLFLQHARLVDGQLVLEVGGVVINYDQPVVAAAPRWENGKQRGVETASPSPGRGVGVGAETIEVGSGAPANVVPEQYACDWRADSSPRRKVKGKDGGDQGLSNAGTMKGVYWEASSSDGRRAGRRSNSVRLSDTFSSSFMSESLSLNNQGITIIGIGEKVEQELGIVWPTHITKRPDSDFKRRLIEALTEPVARKEYYRLFDTVTIRTPLMKLRQVRNETKFYPTEEMGSSYLDHYPGKILHCLHTFCLWTHLLMHFLHLTLDLAEQIMNSGRRNGLALMRGFLFWLQNSAHDDQFKPWVDDSEDQEVIPVMD</sequence>
<dbReference type="OrthoDB" id="298344at2759"/>
<evidence type="ECO:0000313" key="3">
    <source>
        <dbReference type="Proteomes" id="UP000636709"/>
    </source>
</evidence>
<dbReference type="AlphaFoldDB" id="A0A835AR12"/>
<gene>
    <name evidence="2" type="ORF">HU200_051005</name>
</gene>
<feature type="compositionally biased region" description="Basic and acidic residues" evidence="1">
    <location>
        <begin position="205"/>
        <end position="219"/>
    </location>
</feature>
<feature type="compositionally biased region" description="Pro residues" evidence="1">
    <location>
        <begin position="60"/>
        <end position="71"/>
    </location>
</feature>
<reference evidence="2" key="1">
    <citation type="submission" date="2020-07" db="EMBL/GenBank/DDBJ databases">
        <title>Genome sequence and genetic diversity analysis of an under-domesticated orphan crop, white fonio (Digitaria exilis).</title>
        <authorList>
            <person name="Bennetzen J.L."/>
            <person name="Chen S."/>
            <person name="Ma X."/>
            <person name="Wang X."/>
            <person name="Yssel A.E.J."/>
            <person name="Chaluvadi S.R."/>
            <person name="Johnson M."/>
            <person name="Gangashetty P."/>
            <person name="Hamidou F."/>
            <person name="Sanogo M.D."/>
            <person name="Zwaenepoel A."/>
            <person name="Wallace J."/>
            <person name="Van De Peer Y."/>
            <person name="Van Deynze A."/>
        </authorList>
    </citation>
    <scope>NUCLEOTIDE SEQUENCE</scope>
    <source>
        <tissue evidence="2">Leaves</tissue>
    </source>
</reference>
<accession>A0A835AR12</accession>
<dbReference type="EMBL" id="JACEFO010002268">
    <property type="protein sequence ID" value="KAF8669831.1"/>
    <property type="molecule type" value="Genomic_DNA"/>
</dbReference>
<comment type="caution">
    <text evidence="2">The sequence shown here is derived from an EMBL/GenBank/DDBJ whole genome shotgun (WGS) entry which is preliminary data.</text>
</comment>
<feature type="region of interest" description="Disordered" evidence="1">
    <location>
        <begin position="205"/>
        <end position="227"/>
    </location>
</feature>